<keyword evidence="1" id="KW-0813">Transport</keyword>
<gene>
    <name evidence="5" type="ORF">D1010_01735</name>
</gene>
<accession>A0A5P8M1W4</accession>
<feature type="domain" description="ABC transporter" evidence="4">
    <location>
        <begin position="2"/>
        <end position="231"/>
    </location>
</feature>
<dbReference type="PANTHER" id="PTHR42939">
    <property type="entry name" value="ABC TRANSPORTER ATP-BINDING PROTEIN ALBC-RELATED"/>
    <property type="match status" value="1"/>
</dbReference>
<evidence type="ECO:0000259" key="4">
    <source>
        <dbReference type="PROSITE" id="PS50893"/>
    </source>
</evidence>
<organism evidence="5 6">
    <name type="scientific">Schleiferilactobacillus harbinensis</name>
    <dbReference type="NCBI Taxonomy" id="304207"/>
    <lineage>
        <taxon>Bacteria</taxon>
        <taxon>Bacillati</taxon>
        <taxon>Bacillota</taxon>
        <taxon>Bacilli</taxon>
        <taxon>Lactobacillales</taxon>
        <taxon>Lactobacillaceae</taxon>
        <taxon>Schleiferilactobacillus</taxon>
    </lineage>
</organism>
<dbReference type="RefSeq" id="WP_152260129.1">
    <property type="nucleotide sequence ID" value="NZ_CP045143.1"/>
</dbReference>
<sequence>MLEVNHVTVSFPHKGHVLDDLSLTLNAGAIIGIIAPNGTGKSTLLHTILHNIRPDHGEIVVNDLRYTNQHTTQAIHSRICSFPEQSDLFAELSGMAHLKLYAKLWHNQHRTPAAVSAALHMDDYINQPVRTYSLGMKQRLCFAIVLASDAPIMLLDEVMNGLDPINVDLISSTIEQLRSEGKLILIVSHLLTNLQEYADRALFMAAGKFVLDIDMHAPQPEYLKYTLTSPTAAQQQFAAAQHALIFPNGLTALPLTGQTDVQITTWLTMIRPWTPTVTLGPITLAEHFSRLYESR</sequence>
<evidence type="ECO:0000313" key="5">
    <source>
        <dbReference type="EMBL" id="QFR22265.1"/>
    </source>
</evidence>
<evidence type="ECO:0000256" key="2">
    <source>
        <dbReference type="ARBA" id="ARBA00022741"/>
    </source>
</evidence>
<evidence type="ECO:0000256" key="3">
    <source>
        <dbReference type="ARBA" id="ARBA00022840"/>
    </source>
</evidence>
<dbReference type="CDD" id="cd03230">
    <property type="entry name" value="ABC_DR_subfamily_A"/>
    <property type="match status" value="1"/>
</dbReference>
<dbReference type="PROSITE" id="PS00211">
    <property type="entry name" value="ABC_TRANSPORTER_1"/>
    <property type="match status" value="1"/>
</dbReference>
<dbReference type="Gene3D" id="3.40.50.300">
    <property type="entry name" value="P-loop containing nucleotide triphosphate hydrolases"/>
    <property type="match status" value="1"/>
</dbReference>
<reference evidence="5 6" key="1">
    <citation type="submission" date="2019-10" db="EMBL/GenBank/DDBJ databases">
        <title>The completed genome of Lactobacillus harbinensis M1.</title>
        <authorList>
            <person name="Zheng Y."/>
        </authorList>
    </citation>
    <scope>NUCLEOTIDE SEQUENCE [LARGE SCALE GENOMIC DNA]</scope>
    <source>
        <strain evidence="5 6">M1</strain>
    </source>
</reference>
<dbReference type="EMBL" id="CP045143">
    <property type="protein sequence ID" value="QFR22265.1"/>
    <property type="molecule type" value="Genomic_DNA"/>
</dbReference>
<dbReference type="Pfam" id="PF00005">
    <property type="entry name" value="ABC_tran"/>
    <property type="match status" value="1"/>
</dbReference>
<dbReference type="SMART" id="SM00382">
    <property type="entry name" value="AAA"/>
    <property type="match status" value="1"/>
</dbReference>
<evidence type="ECO:0000256" key="1">
    <source>
        <dbReference type="ARBA" id="ARBA00022448"/>
    </source>
</evidence>
<dbReference type="GO" id="GO:0005524">
    <property type="term" value="F:ATP binding"/>
    <property type="evidence" value="ECO:0007669"/>
    <property type="project" value="UniProtKB-KW"/>
</dbReference>
<proteinExistence type="predicted"/>
<dbReference type="InterPro" id="IPR051782">
    <property type="entry name" value="ABC_Transporter_VariousFunc"/>
</dbReference>
<dbReference type="KEGG" id="lhb:D1010_01735"/>
<dbReference type="SUPFAM" id="SSF52540">
    <property type="entry name" value="P-loop containing nucleoside triphosphate hydrolases"/>
    <property type="match status" value="1"/>
</dbReference>
<evidence type="ECO:0000313" key="6">
    <source>
        <dbReference type="Proteomes" id="UP000326779"/>
    </source>
</evidence>
<dbReference type="PANTHER" id="PTHR42939:SF1">
    <property type="entry name" value="ABC TRANSPORTER ATP-BINDING PROTEIN ALBC-RELATED"/>
    <property type="match status" value="1"/>
</dbReference>
<dbReference type="InterPro" id="IPR003593">
    <property type="entry name" value="AAA+_ATPase"/>
</dbReference>
<keyword evidence="3 5" id="KW-0067">ATP-binding</keyword>
<dbReference type="InterPro" id="IPR017871">
    <property type="entry name" value="ABC_transporter-like_CS"/>
</dbReference>
<dbReference type="AlphaFoldDB" id="A0A5P8M1W4"/>
<name>A0A5P8M1W4_9LACO</name>
<dbReference type="InterPro" id="IPR003439">
    <property type="entry name" value="ABC_transporter-like_ATP-bd"/>
</dbReference>
<protein>
    <submittedName>
        <fullName evidence="5">ATP-binding cassette domain-containing protein</fullName>
    </submittedName>
</protein>
<dbReference type="PROSITE" id="PS50893">
    <property type="entry name" value="ABC_TRANSPORTER_2"/>
    <property type="match status" value="1"/>
</dbReference>
<dbReference type="GO" id="GO:0016887">
    <property type="term" value="F:ATP hydrolysis activity"/>
    <property type="evidence" value="ECO:0007669"/>
    <property type="project" value="InterPro"/>
</dbReference>
<keyword evidence="2" id="KW-0547">Nucleotide-binding</keyword>
<dbReference type="Proteomes" id="UP000326779">
    <property type="component" value="Chromosome"/>
</dbReference>
<dbReference type="InterPro" id="IPR027417">
    <property type="entry name" value="P-loop_NTPase"/>
</dbReference>